<protein>
    <submittedName>
        <fullName evidence="1">Uncharacterized protein</fullName>
    </submittedName>
</protein>
<sequence>MSELCSNAMDDGDFDTIMENSCPTTVHKFQWIVKDLTQYPKSYAVSPCFYPLPEKSCNLELGKINEWIEGKTSSPYLMMELHWGESYFIKSNTSLCDSNYKVLFEHSITNEVYHNTSKVYLGGFGDSQDLLQKLRETGTDTLIIRCRMEISHPEKKINKKLL</sequence>
<accession>A0AAV4Q5Z6</accession>
<proteinExistence type="predicted"/>
<reference evidence="1 2" key="1">
    <citation type="submission" date="2021-06" db="EMBL/GenBank/DDBJ databases">
        <title>Caerostris darwini draft genome.</title>
        <authorList>
            <person name="Kono N."/>
            <person name="Arakawa K."/>
        </authorList>
    </citation>
    <scope>NUCLEOTIDE SEQUENCE [LARGE SCALE GENOMIC DNA]</scope>
</reference>
<evidence type="ECO:0000313" key="1">
    <source>
        <dbReference type="EMBL" id="GIY04480.1"/>
    </source>
</evidence>
<dbReference type="AlphaFoldDB" id="A0AAV4Q5Z6"/>
<name>A0AAV4Q5Z6_9ARAC</name>
<dbReference type="EMBL" id="BPLQ01003930">
    <property type="protein sequence ID" value="GIY04480.1"/>
    <property type="molecule type" value="Genomic_DNA"/>
</dbReference>
<gene>
    <name evidence="1" type="ORF">CDAR_252811</name>
</gene>
<dbReference type="Proteomes" id="UP001054837">
    <property type="component" value="Unassembled WGS sequence"/>
</dbReference>
<keyword evidence="2" id="KW-1185">Reference proteome</keyword>
<comment type="caution">
    <text evidence="1">The sequence shown here is derived from an EMBL/GenBank/DDBJ whole genome shotgun (WGS) entry which is preliminary data.</text>
</comment>
<organism evidence="1 2">
    <name type="scientific">Caerostris darwini</name>
    <dbReference type="NCBI Taxonomy" id="1538125"/>
    <lineage>
        <taxon>Eukaryota</taxon>
        <taxon>Metazoa</taxon>
        <taxon>Ecdysozoa</taxon>
        <taxon>Arthropoda</taxon>
        <taxon>Chelicerata</taxon>
        <taxon>Arachnida</taxon>
        <taxon>Araneae</taxon>
        <taxon>Araneomorphae</taxon>
        <taxon>Entelegynae</taxon>
        <taxon>Araneoidea</taxon>
        <taxon>Araneidae</taxon>
        <taxon>Caerostris</taxon>
    </lineage>
</organism>
<evidence type="ECO:0000313" key="2">
    <source>
        <dbReference type="Proteomes" id="UP001054837"/>
    </source>
</evidence>